<feature type="compositionally biased region" description="Basic and acidic residues" evidence="1">
    <location>
        <begin position="169"/>
        <end position="179"/>
    </location>
</feature>
<dbReference type="EMBL" id="KZ772687">
    <property type="protein sequence ID" value="PTQ45314.1"/>
    <property type="molecule type" value="Genomic_DNA"/>
</dbReference>
<accession>A0A2R6XGU1</accession>
<organism evidence="2 3">
    <name type="scientific">Marchantia polymorpha</name>
    <name type="common">Common liverwort</name>
    <name type="synonym">Marchantia aquatica</name>
    <dbReference type="NCBI Taxonomy" id="3197"/>
    <lineage>
        <taxon>Eukaryota</taxon>
        <taxon>Viridiplantae</taxon>
        <taxon>Streptophyta</taxon>
        <taxon>Embryophyta</taxon>
        <taxon>Marchantiophyta</taxon>
        <taxon>Marchantiopsida</taxon>
        <taxon>Marchantiidae</taxon>
        <taxon>Marchantiales</taxon>
        <taxon>Marchantiaceae</taxon>
        <taxon>Marchantia</taxon>
    </lineage>
</organism>
<dbReference type="AlphaFoldDB" id="A0A2R6XGU1"/>
<keyword evidence="3" id="KW-1185">Reference proteome</keyword>
<evidence type="ECO:0000256" key="1">
    <source>
        <dbReference type="SAM" id="MobiDB-lite"/>
    </source>
</evidence>
<proteinExistence type="predicted"/>
<gene>
    <name evidence="2" type="ORF">MARPO_0015s0112</name>
</gene>
<evidence type="ECO:0000313" key="3">
    <source>
        <dbReference type="Proteomes" id="UP000244005"/>
    </source>
</evidence>
<dbReference type="Proteomes" id="UP000244005">
    <property type="component" value="Unassembled WGS sequence"/>
</dbReference>
<feature type="region of interest" description="Disordered" evidence="1">
    <location>
        <begin position="169"/>
        <end position="199"/>
    </location>
</feature>
<protein>
    <submittedName>
        <fullName evidence="2">Uncharacterized protein</fullName>
    </submittedName>
</protein>
<evidence type="ECO:0000313" key="2">
    <source>
        <dbReference type="EMBL" id="PTQ45314.1"/>
    </source>
</evidence>
<sequence>MRLRHSLSARGQGDGIHGEGMSSAVGRAPASNGALAVGLHADAIATLAAKPAGAPGAVNSAGSGPPLVDGHVMSCDMGDTGQPLRSPGAGWGWGWGVGENSEGLRRVQALGSAETAFFSSSALPPFIPGLALAIAQALAPAPATFLLHLASLWALRCCCVLPADVESGKSRRDGARERGSAPMIRLRSSPPPPPQRHRRDARAILGTSGNNRDATVAPAPLGLLKRPCPSAPRLPPLPCTAVRGSGSAVCLRRASAYAALPVSFLPVTSEPMRKSASRPAPLPACGASYRLARQWSACLSYMQAHNGPAASHRLSRVASPCDQTDHQRSPLCPMNYILSVPETSDLPGRRLAAAARPVPSRAVVERSGNRAIGASRARGIPAAGRLTPLPACLPAAFSVVVCGWLAGWQV</sequence>
<feature type="region of interest" description="Disordered" evidence="1">
    <location>
        <begin position="1"/>
        <end position="21"/>
    </location>
</feature>
<reference evidence="3" key="1">
    <citation type="journal article" date="2017" name="Cell">
        <title>Insights into land plant evolution garnered from the Marchantia polymorpha genome.</title>
        <authorList>
            <person name="Bowman J.L."/>
            <person name="Kohchi T."/>
            <person name="Yamato K.T."/>
            <person name="Jenkins J."/>
            <person name="Shu S."/>
            <person name="Ishizaki K."/>
            <person name="Yamaoka S."/>
            <person name="Nishihama R."/>
            <person name="Nakamura Y."/>
            <person name="Berger F."/>
            <person name="Adam C."/>
            <person name="Aki S.S."/>
            <person name="Althoff F."/>
            <person name="Araki T."/>
            <person name="Arteaga-Vazquez M.A."/>
            <person name="Balasubrmanian S."/>
            <person name="Barry K."/>
            <person name="Bauer D."/>
            <person name="Boehm C.R."/>
            <person name="Briginshaw L."/>
            <person name="Caballero-Perez J."/>
            <person name="Catarino B."/>
            <person name="Chen F."/>
            <person name="Chiyoda S."/>
            <person name="Chovatia M."/>
            <person name="Davies K.M."/>
            <person name="Delmans M."/>
            <person name="Demura T."/>
            <person name="Dierschke T."/>
            <person name="Dolan L."/>
            <person name="Dorantes-Acosta A.E."/>
            <person name="Eklund D.M."/>
            <person name="Florent S.N."/>
            <person name="Flores-Sandoval E."/>
            <person name="Fujiyama A."/>
            <person name="Fukuzawa H."/>
            <person name="Galik B."/>
            <person name="Grimanelli D."/>
            <person name="Grimwood J."/>
            <person name="Grossniklaus U."/>
            <person name="Hamada T."/>
            <person name="Haseloff J."/>
            <person name="Hetherington A.J."/>
            <person name="Higo A."/>
            <person name="Hirakawa Y."/>
            <person name="Hundley H.N."/>
            <person name="Ikeda Y."/>
            <person name="Inoue K."/>
            <person name="Inoue S.I."/>
            <person name="Ishida S."/>
            <person name="Jia Q."/>
            <person name="Kakita M."/>
            <person name="Kanazawa T."/>
            <person name="Kawai Y."/>
            <person name="Kawashima T."/>
            <person name="Kennedy M."/>
            <person name="Kinose K."/>
            <person name="Kinoshita T."/>
            <person name="Kohara Y."/>
            <person name="Koide E."/>
            <person name="Komatsu K."/>
            <person name="Kopischke S."/>
            <person name="Kubo M."/>
            <person name="Kyozuka J."/>
            <person name="Lagercrantz U."/>
            <person name="Lin S.S."/>
            <person name="Lindquist E."/>
            <person name="Lipzen A.M."/>
            <person name="Lu C.W."/>
            <person name="De Luna E."/>
            <person name="Martienssen R.A."/>
            <person name="Minamino N."/>
            <person name="Mizutani M."/>
            <person name="Mizutani M."/>
            <person name="Mochizuki N."/>
            <person name="Monte I."/>
            <person name="Mosher R."/>
            <person name="Nagasaki H."/>
            <person name="Nakagami H."/>
            <person name="Naramoto S."/>
            <person name="Nishitani K."/>
            <person name="Ohtani M."/>
            <person name="Okamoto T."/>
            <person name="Okumura M."/>
            <person name="Phillips J."/>
            <person name="Pollak B."/>
            <person name="Reinders A."/>
            <person name="Rovekamp M."/>
            <person name="Sano R."/>
            <person name="Sawa S."/>
            <person name="Schmid M.W."/>
            <person name="Shirakawa M."/>
            <person name="Solano R."/>
            <person name="Spunde A."/>
            <person name="Suetsugu N."/>
            <person name="Sugano S."/>
            <person name="Sugiyama A."/>
            <person name="Sun R."/>
            <person name="Suzuki Y."/>
            <person name="Takenaka M."/>
            <person name="Takezawa D."/>
            <person name="Tomogane H."/>
            <person name="Tsuzuki M."/>
            <person name="Ueda T."/>
            <person name="Umeda M."/>
            <person name="Ward J.M."/>
            <person name="Watanabe Y."/>
            <person name="Yazaki K."/>
            <person name="Yokoyama R."/>
            <person name="Yoshitake Y."/>
            <person name="Yotsui I."/>
            <person name="Zachgo S."/>
            <person name="Schmutz J."/>
        </authorList>
    </citation>
    <scope>NUCLEOTIDE SEQUENCE [LARGE SCALE GENOMIC DNA]</scope>
    <source>
        <strain evidence="3">Tak-1</strain>
    </source>
</reference>
<name>A0A2R6XGU1_MARPO</name>